<protein>
    <submittedName>
        <fullName evidence="1">Uncharacterized protein</fullName>
    </submittedName>
</protein>
<reference evidence="1 2" key="1">
    <citation type="submission" date="2020-08" db="EMBL/GenBank/DDBJ databases">
        <title>Sequencing the genomes of 1000 actinobacteria strains.</title>
        <authorList>
            <person name="Klenk H.-P."/>
        </authorList>
    </citation>
    <scope>NUCLEOTIDE SEQUENCE [LARGE SCALE GENOMIC DNA]</scope>
    <source>
        <strain evidence="1 2">DSM 22242</strain>
    </source>
</reference>
<accession>A0A7W5GQD0</accession>
<gene>
    <name evidence="1" type="ORF">FHR31_001162</name>
</gene>
<proteinExistence type="predicted"/>
<name>A0A7W5GQD0_9ACTN</name>
<dbReference type="Proteomes" id="UP000530850">
    <property type="component" value="Unassembled WGS sequence"/>
</dbReference>
<evidence type="ECO:0000313" key="1">
    <source>
        <dbReference type="EMBL" id="MBB3171344.1"/>
    </source>
</evidence>
<organism evidence="1 2">
    <name type="scientific">Parvibacter caecicola</name>
    <dbReference type="NCBI Taxonomy" id="747645"/>
    <lineage>
        <taxon>Bacteria</taxon>
        <taxon>Bacillati</taxon>
        <taxon>Actinomycetota</taxon>
        <taxon>Coriobacteriia</taxon>
        <taxon>Coriobacteriales</taxon>
        <taxon>Coriobacteriaceae</taxon>
        <taxon>Parvibacter</taxon>
    </lineage>
</organism>
<dbReference type="AlphaFoldDB" id="A0A7W5GQD0"/>
<evidence type="ECO:0000313" key="2">
    <source>
        <dbReference type="Proteomes" id="UP000530850"/>
    </source>
</evidence>
<dbReference type="EMBL" id="JACHYA010000003">
    <property type="protein sequence ID" value="MBB3171344.1"/>
    <property type="molecule type" value="Genomic_DNA"/>
</dbReference>
<comment type="caution">
    <text evidence="1">The sequence shown here is derived from an EMBL/GenBank/DDBJ whole genome shotgun (WGS) entry which is preliminary data.</text>
</comment>
<sequence length="37" mass="3828">MLFYIDASASRGCLDIGIGGVCLSVGMISLPKQNPLS</sequence>